<name>A0A9D1DZQ2_9BACT</name>
<comment type="caution">
    <text evidence="1">The sequence shown here is derived from an EMBL/GenBank/DDBJ whole genome shotgun (WGS) entry which is preliminary data.</text>
</comment>
<sequence length="357" mass="39491">MYKILFFLVSAAVLSSCSQKTEMPGFSIFDRSAMNEAVQVSSDALIEDVSVVRLDTSDGAPVLGMIEDVCESENAYYIISSETVYEYAKDGSFVRRIGAKGRGPGEYLNPRGIGVSGGRLYVFDYNTQNILTYGEDGSFIGSSIKSALMNSGIYITSFFFSGGDMILYASSNSPVQDMLRWDAATDGLTAVSERSREMMPEEVMMGENYIFGDRDNPFIYNNFNDTVYVLEGGRPVPAMLMRLGKYRFEYGDLTFDGLMSLSAGRLNFLWIAAAGENILIAYSVVNLGDESSAFLGLYNTRTGEYSQNVEITGIPEDFAAITPSERLFEGLQDDELLSVRPVSDTGDEYVIIKYRFK</sequence>
<dbReference type="EMBL" id="DVHI01000006">
    <property type="protein sequence ID" value="HIR61938.1"/>
    <property type="molecule type" value="Genomic_DNA"/>
</dbReference>
<organism evidence="1 2">
    <name type="scientific">Candidatus Coprenecus avistercoris</name>
    <dbReference type="NCBI Taxonomy" id="2840730"/>
    <lineage>
        <taxon>Bacteria</taxon>
        <taxon>Pseudomonadati</taxon>
        <taxon>Bacteroidota</taxon>
        <taxon>Bacteroidia</taxon>
        <taxon>Bacteroidales</taxon>
        <taxon>Rikenellaceae</taxon>
        <taxon>Rikenellaceae incertae sedis</taxon>
        <taxon>Candidatus Coprenecus</taxon>
    </lineage>
</organism>
<dbReference type="Gene3D" id="2.120.10.30">
    <property type="entry name" value="TolB, C-terminal domain"/>
    <property type="match status" value="1"/>
</dbReference>
<accession>A0A9D1DZQ2</accession>
<dbReference type="PROSITE" id="PS51257">
    <property type="entry name" value="PROKAR_LIPOPROTEIN"/>
    <property type="match status" value="1"/>
</dbReference>
<reference evidence="1" key="1">
    <citation type="submission" date="2020-10" db="EMBL/GenBank/DDBJ databases">
        <authorList>
            <person name="Gilroy R."/>
        </authorList>
    </citation>
    <scope>NUCLEOTIDE SEQUENCE</scope>
    <source>
        <strain evidence="1">ChiHjej13B12-12457</strain>
    </source>
</reference>
<reference evidence="1" key="2">
    <citation type="journal article" date="2021" name="PeerJ">
        <title>Extensive microbial diversity within the chicken gut microbiome revealed by metagenomics and culture.</title>
        <authorList>
            <person name="Gilroy R."/>
            <person name="Ravi A."/>
            <person name="Getino M."/>
            <person name="Pursley I."/>
            <person name="Horton D.L."/>
            <person name="Alikhan N.F."/>
            <person name="Baker D."/>
            <person name="Gharbi K."/>
            <person name="Hall N."/>
            <person name="Watson M."/>
            <person name="Adriaenssens E.M."/>
            <person name="Foster-Nyarko E."/>
            <person name="Jarju S."/>
            <person name="Secka A."/>
            <person name="Antonio M."/>
            <person name="Oren A."/>
            <person name="Chaudhuri R.R."/>
            <person name="La Ragione R."/>
            <person name="Hildebrand F."/>
            <person name="Pallen M.J."/>
        </authorList>
    </citation>
    <scope>NUCLEOTIDE SEQUENCE</scope>
    <source>
        <strain evidence="1">ChiHjej13B12-12457</strain>
    </source>
</reference>
<evidence type="ECO:0000313" key="1">
    <source>
        <dbReference type="EMBL" id="HIR61938.1"/>
    </source>
</evidence>
<gene>
    <name evidence="1" type="ORF">IAC94_00230</name>
</gene>
<dbReference type="AlphaFoldDB" id="A0A9D1DZQ2"/>
<dbReference type="InterPro" id="IPR011042">
    <property type="entry name" value="6-blade_b-propeller_TolB-like"/>
</dbReference>
<dbReference type="Proteomes" id="UP000886744">
    <property type="component" value="Unassembled WGS sequence"/>
</dbReference>
<dbReference type="Pfam" id="PF17170">
    <property type="entry name" value="DUF5128"/>
    <property type="match status" value="1"/>
</dbReference>
<evidence type="ECO:0000313" key="2">
    <source>
        <dbReference type="Proteomes" id="UP000886744"/>
    </source>
</evidence>
<protein>
    <submittedName>
        <fullName evidence="1">6-bladed beta-propeller</fullName>
    </submittedName>
</protein>
<dbReference type="SUPFAM" id="SSF63825">
    <property type="entry name" value="YWTD domain"/>
    <property type="match status" value="1"/>
</dbReference>
<proteinExistence type="predicted"/>